<name>A0A6J5DKZ9_9BURK</name>
<evidence type="ECO:0000313" key="1">
    <source>
        <dbReference type="EMBL" id="CAB3754653.1"/>
    </source>
</evidence>
<proteinExistence type="predicted"/>
<keyword evidence="2" id="KW-1185">Reference proteome</keyword>
<dbReference type="RefSeq" id="WP_175226679.1">
    <property type="nucleotide sequence ID" value="NZ_CADIKH010000009.1"/>
</dbReference>
<dbReference type="EMBL" id="CADIKH010000009">
    <property type="protein sequence ID" value="CAB3754653.1"/>
    <property type="molecule type" value="Genomic_DNA"/>
</dbReference>
<sequence length="92" mass="10101">MSQKHVEDLSGFPVKPANNWQLARQKGVPVGPRDVVGRCLAFGEGGQSTTIVTYDPKSRRVRTKSGTVYQLLQPRITCAVAQRGLLMEVGFD</sequence>
<dbReference type="Proteomes" id="UP000494363">
    <property type="component" value="Unassembled WGS sequence"/>
</dbReference>
<evidence type="ECO:0000313" key="2">
    <source>
        <dbReference type="Proteomes" id="UP000494363"/>
    </source>
</evidence>
<reference evidence="1 2" key="1">
    <citation type="submission" date="2020-04" db="EMBL/GenBank/DDBJ databases">
        <authorList>
            <person name="De Canck E."/>
        </authorList>
    </citation>
    <scope>NUCLEOTIDE SEQUENCE [LARGE SCALE GENOMIC DNA]</scope>
    <source>
        <strain evidence="1 2">LMG 29542</strain>
    </source>
</reference>
<gene>
    <name evidence="1" type="ORF">LMG29542_02412</name>
</gene>
<organism evidence="1 2">
    <name type="scientific">Paraburkholderia humisilvae</name>
    <dbReference type="NCBI Taxonomy" id="627669"/>
    <lineage>
        <taxon>Bacteria</taxon>
        <taxon>Pseudomonadati</taxon>
        <taxon>Pseudomonadota</taxon>
        <taxon>Betaproteobacteria</taxon>
        <taxon>Burkholderiales</taxon>
        <taxon>Burkholderiaceae</taxon>
        <taxon>Paraburkholderia</taxon>
    </lineage>
</organism>
<accession>A0A6J5DKZ9</accession>
<protein>
    <submittedName>
        <fullName evidence="1">Uncharacterized protein</fullName>
    </submittedName>
</protein>
<dbReference type="AlphaFoldDB" id="A0A6J5DKZ9"/>